<feature type="compositionally biased region" description="Low complexity" evidence="1">
    <location>
        <begin position="765"/>
        <end position="775"/>
    </location>
</feature>
<evidence type="ECO:0000313" key="4">
    <source>
        <dbReference type="EMBL" id="ETN75859.1"/>
    </source>
</evidence>
<proteinExistence type="predicted"/>
<feature type="signal peptide" evidence="2">
    <location>
        <begin position="1"/>
        <end position="18"/>
    </location>
</feature>
<reference evidence="5" key="1">
    <citation type="journal article" date="2014" name="Nat. Genet.">
        <title>Genome of the human hookworm Necator americanus.</title>
        <authorList>
            <person name="Tang Y.T."/>
            <person name="Gao X."/>
            <person name="Rosa B.A."/>
            <person name="Abubucker S."/>
            <person name="Hallsworth-Pepin K."/>
            <person name="Martin J."/>
            <person name="Tyagi R."/>
            <person name="Heizer E."/>
            <person name="Zhang X."/>
            <person name="Bhonagiri-Palsikar V."/>
            <person name="Minx P."/>
            <person name="Warren W.C."/>
            <person name="Wang Q."/>
            <person name="Zhan B."/>
            <person name="Hotez P.J."/>
            <person name="Sternberg P.W."/>
            <person name="Dougall A."/>
            <person name="Gaze S.T."/>
            <person name="Mulvenna J."/>
            <person name="Sotillo J."/>
            <person name="Ranganathan S."/>
            <person name="Rabelo E.M."/>
            <person name="Wilson R.K."/>
            <person name="Felgner P.L."/>
            <person name="Bethony J."/>
            <person name="Hawdon J.M."/>
            <person name="Gasser R.B."/>
            <person name="Loukas A."/>
            <person name="Mitreva M."/>
        </authorList>
    </citation>
    <scope>NUCLEOTIDE SEQUENCE [LARGE SCALE GENOMIC DNA]</scope>
</reference>
<feature type="compositionally biased region" description="Basic residues" evidence="1">
    <location>
        <begin position="776"/>
        <end position="786"/>
    </location>
</feature>
<dbReference type="Gene3D" id="3.50.4.10">
    <property type="entry name" value="Hepatocyte Growth Factor"/>
    <property type="match status" value="1"/>
</dbReference>
<dbReference type="OrthoDB" id="5775605at2759"/>
<evidence type="ECO:0000256" key="2">
    <source>
        <dbReference type="SAM" id="SignalP"/>
    </source>
</evidence>
<dbReference type="EMBL" id="KI660267">
    <property type="protein sequence ID" value="ETN75859.1"/>
    <property type="molecule type" value="Genomic_DNA"/>
</dbReference>
<dbReference type="AlphaFoldDB" id="W2T2S3"/>
<dbReference type="PANTHER" id="PTHR47327">
    <property type="entry name" value="FI18240P1-RELATED"/>
    <property type="match status" value="1"/>
</dbReference>
<feature type="compositionally biased region" description="Basic and acidic residues" evidence="1">
    <location>
        <begin position="729"/>
        <end position="747"/>
    </location>
</feature>
<evidence type="ECO:0000256" key="1">
    <source>
        <dbReference type="SAM" id="MobiDB-lite"/>
    </source>
</evidence>
<dbReference type="SUPFAM" id="SSF57414">
    <property type="entry name" value="Hairpin loop containing domain-like"/>
    <property type="match status" value="1"/>
</dbReference>
<dbReference type="CDD" id="cd01099">
    <property type="entry name" value="PAN_AP_HGF"/>
    <property type="match status" value="1"/>
</dbReference>
<evidence type="ECO:0000259" key="3">
    <source>
        <dbReference type="PROSITE" id="PS50948"/>
    </source>
</evidence>
<feature type="region of interest" description="Disordered" evidence="1">
    <location>
        <begin position="688"/>
        <end position="804"/>
    </location>
</feature>
<evidence type="ECO:0000313" key="5">
    <source>
        <dbReference type="Proteomes" id="UP000053676"/>
    </source>
</evidence>
<keyword evidence="5" id="KW-1185">Reference proteome</keyword>
<feature type="compositionally biased region" description="Basic and acidic residues" evidence="1">
    <location>
        <begin position="793"/>
        <end position="804"/>
    </location>
</feature>
<dbReference type="PROSITE" id="PS50948">
    <property type="entry name" value="PAN"/>
    <property type="match status" value="1"/>
</dbReference>
<dbReference type="Pfam" id="PF00024">
    <property type="entry name" value="PAN_1"/>
    <property type="match status" value="1"/>
</dbReference>
<dbReference type="GO" id="GO:0009653">
    <property type="term" value="P:anatomical structure morphogenesis"/>
    <property type="evidence" value="ECO:0007669"/>
    <property type="project" value="TreeGrafter"/>
</dbReference>
<feature type="chain" id="PRO_5004826310" evidence="2">
    <location>
        <begin position="19"/>
        <end position="804"/>
    </location>
</feature>
<name>W2T2S3_NECAM</name>
<organism evidence="4 5">
    <name type="scientific">Necator americanus</name>
    <name type="common">Human hookworm</name>
    <dbReference type="NCBI Taxonomy" id="51031"/>
    <lineage>
        <taxon>Eukaryota</taxon>
        <taxon>Metazoa</taxon>
        <taxon>Ecdysozoa</taxon>
        <taxon>Nematoda</taxon>
        <taxon>Chromadorea</taxon>
        <taxon>Rhabditida</taxon>
        <taxon>Rhabditina</taxon>
        <taxon>Rhabditomorpha</taxon>
        <taxon>Strongyloidea</taxon>
        <taxon>Ancylostomatidae</taxon>
        <taxon>Bunostominae</taxon>
        <taxon>Necator</taxon>
    </lineage>
</organism>
<feature type="domain" description="Apple" evidence="3">
    <location>
        <begin position="74"/>
        <end position="160"/>
    </location>
</feature>
<dbReference type="InterPro" id="IPR052774">
    <property type="entry name" value="Celegans_DevNeuronal_Protein"/>
</dbReference>
<dbReference type="KEGG" id="nai:NECAME_03632"/>
<gene>
    <name evidence="4" type="ORF">NECAME_03632</name>
</gene>
<protein>
    <submittedName>
        <fullName evidence="4">PAN domain protein</fullName>
    </submittedName>
</protein>
<feature type="compositionally biased region" description="Polar residues" evidence="1">
    <location>
        <begin position="716"/>
        <end position="725"/>
    </location>
</feature>
<dbReference type="PANTHER" id="PTHR47327:SF6">
    <property type="entry name" value="PROTEIN LET-653"/>
    <property type="match status" value="1"/>
</dbReference>
<sequence length="804" mass="88976">MLNLVALFLLLFVSSATGRSLECAALNHHPAPDGFAHQCDVFQPHQLQNVDGYVEADDRYSFFWKYCLNSSRRCGGEYAFTYLSDRYMDSRDVIRVTKKNSLEECLVECLDERSIPCRSISFNRTDGGCHVSGDSQLTKPKAIRLNNNPNFRIDYYENNCYNQSFFSSLYWGMGDEMVLDVVLSTDGIEPLYFITPDDLTYQAKCPIVGKTSKAVANTLEEGKQEKFTTEFAPTNSNAPARTTPLKTPTSNAKLFRQTYPLPLITAEETQTPAITDIPFKQVVQQVIRAHLAKSTWSDENLLSGDDELLDEKKEEFLAQIDPPAESIRTKFQAPIVELFAKLTTDGDVRDINESITPSYNQIITSNIINVTNPSDKINELFTGNAKLSTCVSKANCDDHTITTEPGPVRVTVRAQQIGSTEINTTSKIDEISIVESSGSQIEEGSGTAEITVTTVVPDNEENIRDFRIASTIELFDDDVKDMQLHMAPKEERTTFDVQARTKIPVIILDGTGSQETLINLHSDATSAAIILPSTTVIMTSATSGTSFITKHFDSSESTTSPSRTEILSSTINTMGVTATEGTSNPHVTVREQEFRGFVSGPQSLQRLMIKKENISSELRAKNHSHRSVIKKSHLEFASVQQNKLVAVEPAKETINRDVTLSNAAVTQNPTETKAAIRKTKVLLSLSNKKSSVAPSATLGAKTAASTRMESNRRVNHQSTNTSKTPKPSLVKEKQGDEAKKNSGDGKLKSVSRQSIPPMIPRNSSPPVMTKVVKTVVRLHKKKHGTHPRGIYFHNRDLEDKQDGH</sequence>
<dbReference type="Proteomes" id="UP000053676">
    <property type="component" value="Unassembled WGS sequence"/>
</dbReference>
<dbReference type="SMART" id="SM00473">
    <property type="entry name" value="PAN_AP"/>
    <property type="match status" value="1"/>
</dbReference>
<accession>W2T2S3</accession>
<keyword evidence="2" id="KW-0732">Signal</keyword>
<dbReference type="InterPro" id="IPR003609">
    <property type="entry name" value="Pan_app"/>
</dbReference>